<keyword evidence="4 9" id="KW-0812">Transmembrane</keyword>
<feature type="transmembrane region" description="Helical" evidence="9">
    <location>
        <begin position="584"/>
        <end position="602"/>
    </location>
</feature>
<feature type="transmembrane region" description="Helical" evidence="9">
    <location>
        <begin position="614"/>
        <end position="638"/>
    </location>
</feature>
<dbReference type="InterPro" id="IPR031155">
    <property type="entry name" value="DUR"/>
</dbReference>
<feature type="transmembrane region" description="Helical" evidence="9">
    <location>
        <begin position="82"/>
        <end position="110"/>
    </location>
</feature>
<accession>A0ABP1G8N5</accession>
<protein>
    <submittedName>
        <fullName evidence="10">G11744 protein</fullName>
    </submittedName>
</protein>
<feature type="transmembrane region" description="Helical" evidence="9">
    <location>
        <begin position="513"/>
        <end position="535"/>
    </location>
</feature>
<comment type="similarity">
    <text evidence="2 7">Belongs to the sodium:solute symporter (SSF) (TC 2.A.21) family.</text>
</comment>
<evidence type="ECO:0000256" key="5">
    <source>
        <dbReference type="ARBA" id="ARBA00022989"/>
    </source>
</evidence>
<keyword evidence="5 9" id="KW-1133">Transmembrane helix</keyword>
<dbReference type="CDD" id="cd11476">
    <property type="entry name" value="SLC5sbd_DUR3"/>
    <property type="match status" value="1"/>
</dbReference>
<dbReference type="Proteomes" id="UP001497392">
    <property type="component" value="Unassembled WGS sequence"/>
</dbReference>
<dbReference type="Gene3D" id="1.20.1730.10">
    <property type="entry name" value="Sodium/glucose cotransporter"/>
    <property type="match status" value="1"/>
</dbReference>
<feature type="transmembrane region" description="Helical" evidence="9">
    <location>
        <begin position="116"/>
        <end position="134"/>
    </location>
</feature>
<feature type="transmembrane region" description="Helical" evidence="9">
    <location>
        <begin position="38"/>
        <end position="61"/>
    </location>
</feature>
<keyword evidence="6 9" id="KW-0472">Membrane</keyword>
<feature type="transmembrane region" description="Helical" evidence="9">
    <location>
        <begin position="222"/>
        <end position="241"/>
    </location>
</feature>
<feature type="transmembrane region" description="Helical" evidence="9">
    <location>
        <begin position="318"/>
        <end position="342"/>
    </location>
</feature>
<keyword evidence="11" id="KW-1185">Reference proteome</keyword>
<feature type="transmembrane region" description="Helical" evidence="9">
    <location>
        <begin position="421"/>
        <end position="440"/>
    </location>
</feature>
<comment type="caution">
    <text evidence="10">The sequence shown here is derived from an EMBL/GenBank/DDBJ whole genome shotgun (WGS) entry which is preliminary data.</text>
</comment>
<keyword evidence="3" id="KW-0813">Transport</keyword>
<feature type="region of interest" description="Disordered" evidence="8">
    <location>
        <begin position="659"/>
        <end position="678"/>
    </location>
</feature>
<dbReference type="PANTHER" id="PTHR46154:SF4">
    <property type="entry name" value="UREA ACTIVE TRANSPORTER"/>
    <property type="match status" value="1"/>
</dbReference>
<evidence type="ECO:0000256" key="2">
    <source>
        <dbReference type="ARBA" id="ARBA00006434"/>
    </source>
</evidence>
<feature type="transmembrane region" description="Helical" evidence="9">
    <location>
        <begin position="473"/>
        <end position="493"/>
    </location>
</feature>
<dbReference type="EMBL" id="CAXHTA020000019">
    <property type="protein sequence ID" value="CAL5228584.1"/>
    <property type="molecule type" value="Genomic_DNA"/>
</dbReference>
<gene>
    <name evidence="10" type="primary">g11744</name>
    <name evidence="10" type="ORF">VP750_LOCUS10490</name>
</gene>
<proteinExistence type="inferred from homology"/>
<dbReference type="InterPro" id="IPR001734">
    <property type="entry name" value="Na/solute_symporter"/>
</dbReference>
<evidence type="ECO:0000256" key="6">
    <source>
        <dbReference type="ARBA" id="ARBA00023136"/>
    </source>
</evidence>
<name>A0ABP1G8N5_9CHLO</name>
<evidence type="ECO:0000313" key="11">
    <source>
        <dbReference type="Proteomes" id="UP001497392"/>
    </source>
</evidence>
<evidence type="ECO:0000256" key="8">
    <source>
        <dbReference type="SAM" id="MobiDB-lite"/>
    </source>
</evidence>
<reference evidence="10 11" key="1">
    <citation type="submission" date="2024-06" db="EMBL/GenBank/DDBJ databases">
        <authorList>
            <person name="Kraege A."/>
            <person name="Thomma B."/>
        </authorList>
    </citation>
    <scope>NUCLEOTIDE SEQUENCE [LARGE SCALE GENOMIC DNA]</scope>
</reference>
<dbReference type="PROSITE" id="PS50283">
    <property type="entry name" value="NA_SOLUT_SYMP_3"/>
    <property type="match status" value="1"/>
</dbReference>
<comment type="subcellular location">
    <subcellularLocation>
        <location evidence="1">Membrane</location>
        <topology evidence="1">Multi-pass membrane protein</topology>
    </subcellularLocation>
</comment>
<evidence type="ECO:0000256" key="1">
    <source>
        <dbReference type="ARBA" id="ARBA00004141"/>
    </source>
</evidence>
<feature type="transmembrane region" description="Helical" evidence="9">
    <location>
        <begin position="280"/>
        <end position="298"/>
    </location>
</feature>
<dbReference type="PANTHER" id="PTHR46154">
    <property type="match status" value="1"/>
</dbReference>
<sequence>MADAAPAPNPFGLTQFDGLTSFFGDQNFDYGGFVLPPAAGWIVVILFGFIFAILAVALVWVDIKFAGAVYNSEQFNTAGRSIGAGLLAVDIVSHWTWASIILQSVSYGYFFGSTGAFWYAANGAGIVLSFGVVANELKYKAPKAHTMLELVYVRWGVAAHIIYFFFSVLTNLLVSLSMLQGCVSAINALTGVSVYAMSFLIPIGVVVYAAIGGLKATFTTSYLHTVIVFCLCLIFMFSVYVPGGFLNGIDDVYHRLETMATVIPAAGQQDGSYLTGFSSAGLQFFVIIFLSSCAQMMVDQAYWQSAIAAKSTAAVGGYFMGAWMYLGIVFTLPLGLGVYALALDLPVSTGEALQGLVMPASAYVLLGKGGAVMVIVMIFMAVTSSGASEMLAVSSLFTFDIYRRYINPKANGARLVTVSRIAVAVWAVIMGCAMCIAQVAQINVNWLVLLIGVACGGAVIPLICLMFWRKATALGACIAAPFGLACGMAAWLGTAQAQSGEVSIDSTGLNNPLLAGNMASIFGSGLVIILVSHIFPNKIPFDWELYKTKITTSDDHVKKAGALDASAVEDEAERQSIARIRKPTWIVVGILIFLGFIVWPLLTLPAGDFSLGYFRFYVILGFFIIISGSLIGIFLPLWEARHLFFKVVTGHTFQEWKDKSTSGGSAHNGAAYNGAGKDTDMKAVPPVGKPTENDDTAHGAGAALFDTRGLMEAMRNCKAYNLRLYHGKHAST</sequence>
<evidence type="ECO:0000256" key="9">
    <source>
        <dbReference type="SAM" id="Phobius"/>
    </source>
</evidence>
<evidence type="ECO:0000256" key="3">
    <source>
        <dbReference type="ARBA" id="ARBA00022448"/>
    </source>
</evidence>
<organism evidence="10 11">
    <name type="scientific">Coccomyxa viridis</name>
    <dbReference type="NCBI Taxonomy" id="1274662"/>
    <lineage>
        <taxon>Eukaryota</taxon>
        <taxon>Viridiplantae</taxon>
        <taxon>Chlorophyta</taxon>
        <taxon>core chlorophytes</taxon>
        <taxon>Trebouxiophyceae</taxon>
        <taxon>Trebouxiophyceae incertae sedis</taxon>
        <taxon>Coccomyxaceae</taxon>
        <taxon>Coccomyxa</taxon>
    </lineage>
</organism>
<feature type="transmembrane region" description="Helical" evidence="9">
    <location>
        <begin position="446"/>
        <end position="468"/>
    </location>
</feature>
<dbReference type="Pfam" id="PF00474">
    <property type="entry name" value="SSF"/>
    <property type="match status" value="1"/>
</dbReference>
<feature type="transmembrane region" description="Helical" evidence="9">
    <location>
        <begin position="155"/>
        <end position="179"/>
    </location>
</feature>
<dbReference type="InterPro" id="IPR038377">
    <property type="entry name" value="Na/Glc_symporter_sf"/>
</dbReference>
<evidence type="ECO:0000313" key="10">
    <source>
        <dbReference type="EMBL" id="CAL5228584.1"/>
    </source>
</evidence>
<feature type="transmembrane region" description="Helical" evidence="9">
    <location>
        <begin position="185"/>
        <end position="210"/>
    </location>
</feature>
<evidence type="ECO:0000256" key="4">
    <source>
        <dbReference type="ARBA" id="ARBA00022692"/>
    </source>
</evidence>
<evidence type="ECO:0000256" key="7">
    <source>
        <dbReference type="RuleBase" id="RU362091"/>
    </source>
</evidence>